<dbReference type="EMBL" id="JBEPMO010000023">
    <property type="protein sequence ID" value="MET3732911.1"/>
    <property type="molecule type" value="Genomic_DNA"/>
</dbReference>
<dbReference type="Pfam" id="PF07669">
    <property type="entry name" value="Eco57I"/>
    <property type="match status" value="1"/>
</dbReference>
<accession>A0ABV2LWI3</accession>
<dbReference type="PRINTS" id="PR00507">
    <property type="entry name" value="N12N6MTFRASE"/>
</dbReference>
<comment type="catalytic activity">
    <reaction evidence="5">
        <text>a 2'-deoxyadenosine in DNA + S-adenosyl-L-methionine = an N(6)-methyl-2'-deoxyadenosine in DNA + S-adenosyl-L-homocysteine + H(+)</text>
        <dbReference type="Rhea" id="RHEA:15197"/>
        <dbReference type="Rhea" id="RHEA-COMP:12418"/>
        <dbReference type="Rhea" id="RHEA-COMP:12419"/>
        <dbReference type="ChEBI" id="CHEBI:15378"/>
        <dbReference type="ChEBI" id="CHEBI:57856"/>
        <dbReference type="ChEBI" id="CHEBI:59789"/>
        <dbReference type="ChEBI" id="CHEBI:90615"/>
        <dbReference type="ChEBI" id="CHEBI:90616"/>
        <dbReference type="EC" id="2.1.1.72"/>
    </reaction>
</comment>
<proteinExistence type="predicted"/>
<comment type="caution">
    <text evidence="7">The sequence shown here is derived from an EMBL/GenBank/DDBJ whole genome shotgun (WGS) entry which is preliminary data.</text>
</comment>
<evidence type="ECO:0000259" key="6">
    <source>
        <dbReference type="Pfam" id="PF07669"/>
    </source>
</evidence>
<dbReference type="SUPFAM" id="SSF53335">
    <property type="entry name" value="S-adenosyl-L-methionine-dependent methyltransferases"/>
    <property type="match status" value="1"/>
</dbReference>
<dbReference type="Gene3D" id="3.40.50.150">
    <property type="entry name" value="Vaccinia Virus protein VP39"/>
    <property type="match status" value="1"/>
</dbReference>
<organism evidence="7 8">
    <name type="scientific">Moheibacter stercoris</name>
    <dbReference type="NCBI Taxonomy" id="1628251"/>
    <lineage>
        <taxon>Bacteria</taxon>
        <taxon>Pseudomonadati</taxon>
        <taxon>Bacteroidota</taxon>
        <taxon>Flavobacteriia</taxon>
        <taxon>Flavobacteriales</taxon>
        <taxon>Weeksellaceae</taxon>
        <taxon>Moheibacter</taxon>
    </lineage>
</organism>
<keyword evidence="4" id="KW-0949">S-adenosyl-L-methionine</keyword>
<dbReference type="EC" id="2.1.1.72" evidence="1"/>
<dbReference type="InterPro" id="IPR029063">
    <property type="entry name" value="SAM-dependent_MTases_sf"/>
</dbReference>
<evidence type="ECO:0000256" key="4">
    <source>
        <dbReference type="ARBA" id="ARBA00022691"/>
    </source>
</evidence>
<dbReference type="PANTHER" id="PTHR33841:SF1">
    <property type="entry name" value="DNA METHYLTRANSFERASE A"/>
    <property type="match status" value="1"/>
</dbReference>
<evidence type="ECO:0000256" key="1">
    <source>
        <dbReference type="ARBA" id="ARBA00011900"/>
    </source>
</evidence>
<keyword evidence="2" id="KW-0489">Methyltransferase</keyword>
<evidence type="ECO:0000256" key="5">
    <source>
        <dbReference type="ARBA" id="ARBA00047942"/>
    </source>
</evidence>
<dbReference type="PANTHER" id="PTHR33841">
    <property type="entry name" value="DNA METHYLTRANSFERASE YEEA-RELATED"/>
    <property type="match status" value="1"/>
</dbReference>
<sequence length="1062" mass="123754">MPVITLFKYGHQIALASAERVPYKKSYLEGEKLGKVSILRDIDFNQPHAGHLRILNDLVIGKKNKIDTFDKLYKFWTENFNVSILNKKFYKELSNWYFWAIQEVKFPSEPTKEDAHRQGKIYDDLVNEHKATNVIRLLTRLLFVWFIKEKKLIPEELFDIKFLQQDLLHKIDPLKPVGMFVEQDKESIYYKAILQNLFFATLNCPKEADEYDKRFRAFRSSSSNFGVTHLMRYENYFKNKELFLKMVNDTVPFLNGGLFECLDVRGEKESKGERIYIDGFSDNLPKEQKLIVPDYLFFGNEITVDLSEEYGAKSKEFKESKAKGLFEILKSYKFTITENTPLEEEVELDPELLGRVFENLLASYNPETKSTARKQTGSFYTPREIVNYMVDESLIAYLKNNCTNWNNLSEEEIDTQLHQLFAFDAYNPFKENRDLITEIINALGACKILDPACGSGAFPMGTLQKMVHVLNKLDPDNTIWKDLQIKKAQQQAEEVFKIDNNEIREDLLKEINHNFDEKINDPDYARKLYIIENSIYGVDIQPIAAQISKLRFFISLVVEQKVHKELPNFGIKPLPNLETKFVTANTLVDIENSDNQTNLFETDTISQLKAKLKAVRNKIFNARTPETKKKYKEEDQNIRWQIAEELKNIGYPATDADALASWDPYNQNACSPFFNPEWMFDIKEGFDVVIGNPPYIDSEILKKSQPVFRDYLSKKYKCAKGNWDLFIVFHEKAIELLNVKGVKAYITPNKWISIKYAQSLRKKYIDNIYKICICDKIHVFDAGVSPIISIFYKRSTEDIIIDEFLSYNTINKKGVVNKSNLQSDDLGIILSKSLNLIIKINSCENKFKSYLDCENPFTTSEAYLLREVVKEVNELTNNNKFYKLVTTGTIDPFINLWGIKTTSYLKGKFSNPIVEEIDILRQTPKRFEQIQSPKLMITGMRYLECFYDSKGEYISSKSTLIIRNIEHKYFLFFLAMLNSKLISYYVKDVYSTMGIDGGINFNVDMIENIPIPKLKDNDIIELSNLVERYVLYKNIEDIKLIDNFIYKLYDLSENEINIIENN</sequence>
<dbReference type="RefSeq" id="WP_354510579.1">
    <property type="nucleotide sequence ID" value="NZ_JBEPMO010000023.1"/>
</dbReference>
<protein>
    <recommendedName>
        <fullName evidence="1">site-specific DNA-methyltransferase (adenine-specific)</fullName>
        <ecNumber evidence="1">2.1.1.72</ecNumber>
    </recommendedName>
</protein>
<dbReference type="PROSITE" id="PS00092">
    <property type="entry name" value="N6_MTASE"/>
    <property type="match status" value="1"/>
</dbReference>
<evidence type="ECO:0000313" key="8">
    <source>
        <dbReference type="Proteomes" id="UP001549146"/>
    </source>
</evidence>
<dbReference type="InterPro" id="IPR011639">
    <property type="entry name" value="MethylTrfase_TaqI-like_dom"/>
</dbReference>
<dbReference type="InterPro" id="IPR002052">
    <property type="entry name" value="DNA_methylase_N6_adenine_CS"/>
</dbReference>
<gene>
    <name evidence="7" type="ORF">ABID46_002502</name>
</gene>
<name>A0ABV2LWI3_9FLAO</name>
<evidence type="ECO:0000256" key="3">
    <source>
        <dbReference type="ARBA" id="ARBA00022679"/>
    </source>
</evidence>
<dbReference type="Proteomes" id="UP001549146">
    <property type="component" value="Unassembled WGS sequence"/>
</dbReference>
<reference evidence="7 8" key="1">
    <citation type="submission" date="2024-06" db="EMBL/GenBank/DDBJ databases">
        <title>Genomic Encyclopedia of Type Strains, Phase IV (KMG-IV): sequencing the most valuable type-strain genomes for metagenomic binning, comparative biology and taxonomic classification.</title>
        <authorList>
            <person name="Goeker M."/>
        </authorList>
    </citation>
    <scope>NUCLEOTIDE SEQUENCE [LARGE SCALE GENOMIC DNA]</scope>
    <source>
        <strain evidence="7 8">DSM 29388</strain>
    </source>
</reference>
<keyword evidence="3" id="KW-0808">Transferase</keyword>
<evidence type="ECO:0000256" key="2">
    <source>
        <dbReference type="ARBA" id="ARBA00022603"/>
    </source>
</evidence>
<evidence type="ECO:0000313" key="7">
    <source>
        <dbReference type="EMBL" id="MET3732911.1"/>
    </source>
</evidence>
<dbReference type="InterPro" id="IPR050953">
    <property type="entry name" value="N4_N6_ade-DNA_methylase"/>
</dbReference>
<feature type="domain" description="Type II methyltransferase M.TaqI-like" evidence="6">
    <location>
        <begin position="533"/>
        <end position="766"/>
    </location>
</feature>
<keyword evidence="8" id="KW-1185">Reference proteome</keyword>